<gene>
    <name evidence="8" type="ORF">QQX98_003146</name>
</gene>
<comment type="subcellular location">
    <subcellularLocation>
        <location evidence="2">Endoplasmic reticulum</location>
    </subcellularLocation>
    <subcellularLocation>
        <location evidence="3">Membrane</location>
    </subcellularLocation>
    <subcellularLocation>
        <location evidence="1">Mitochondrion</location>
    </subcellularLocation>
</comment>
<name>A0ABR1HFI3_9HYPO</name>
<dbReference type="InterPro" id="IPR052374">
    <property type="entry name" value="SERAC1"/>
</dbReference>
<dbReference type="PANTHER" id="PTHR48182:SF2">
    <property type="entry name" value="PROTEIN SERAC1"/>
    <property type="match status" value="1"/>
</dbReference>
<feature type="region of interest" description="Disordered" evidence="7">
    <location>
        <begin position="1"/>
        <end position="21"/>
    </location>
</feature>
<keyword evidence="4" id="KW-0256">Endoplasmic reticulum</keyword>
<dbReference type="InterPro" id="IPR029058">
    <property type="entry name" value="AB_hydrolase_fold"/>
</dbReference>
<dbReference type="SUPFAM" id="SSF53474">
    <property type="entry name" value="alpha/beta-Hydrolases"/>
    <property type="match status" value="1"/>
</dbReference>
<sequence>MAEQSRGVHLTQVHPHPEDNTETDVDIIAIHGLDTKSPDTWVWTSKHPGERSVNWLADSHMLPREVGSARIFTCDWQADLFQSSDMIPMVLEEITRHLLHGIEGRPSAPNDQPGREPRPILFIASCLGGIILMKALSLADPNNCVRRATRGILFLATPFRGTAFQDVAIWAKPGLKTWATVRGKEVTPLLDNVTTSTFDLRELVRKFTQLCKDNAPPFLVFNFYETGKTNLYHRIPLARYFPPRLLARKAKPSTKPRRP</sequence>
<keyword evidence="9" id="KW-1185">Reference proteome</keyword>
<evidence type="ECO:0000256" key="2">
    <source>
        <dbReference type="ARBA" id="ARBA00004240"/>
    </source>
</evidence>
<proteinExistence type="predicted"/>
<evidence type="ECO:0008006" key="10">
    <source>
        <dbReference type="Google" id="ProtNLM"/>
    </source>
</evidence>
<evidence type="ECO:0000256" key="1">
    <source>
        <dbReference type="ARBA" id="ARBA00004173"/>
    </source>
</evidence>
<dbReference type="PANTHER" id="PTHR48182">
    <property type="entry name" value="PROTEIN SERAC1"/>
    <property type="match status" value="1"/>
</dbReference>
<keyword evidence="6" id="KW-0472">Membrane</keyword>
<evidence type="ECO:0000256" key="3">
    <source>
        <dbReference type="ARBA" id="ARBA00004370"/>
    </source>
</evidence>
<evidence type="ECO:0000256" key="4">
    <source>
        <dbReference type="ARBA" id="ARBA00022824"/>
    </source>
</evidence>
<dbReference type="Proteomes" id="UP001498476">
    <property type="component" value="Unassembled WGS sequence"/>
</dbReference>
<evidence type="ECO:0000256" key="7">
    <source>
        <dbReference type="SAM" id="MobiDB-lite"/>
    </source>
</evidence>
<organism evidence="8 9">
    <name type="scientific">Neonectria punicea</name>
    <dbReference type="NCBI Taxonomy" id="979145"/>
    <lineage>
        <taxon>Eukaryota</taxon>
        <taxon>Fungi</taxon>
        <taxon>Dikarya</taxon>
        <taxon>Ascomycota</taxon>
        <taxon>Pezizomycotina</taxon>
        <taxon>Sordariomycetes</taxon>
        <taxon>Hypocreomycetidae</taxon>
        <taxon>Hypocreales</taxon>
        <taxon>Nectriaceae</taxon>
        <taxon>Neonectria</taxon>
    </lineage>
</organism>
<reference evidence="8 9" key="1">
    <citation type="journal article" date="2025" name="Microbiol. Resour. Announc.">
        <title>Draft genome sequences for Neonectria magnoliae and Neonectria punicea, canker pathogens of Liriodendron tulipifera and Acer saccharum in West Virginia.</title>
        <authorList>
            <person name="Petronek H.M."/>
            <person name="Kasson M.T."/>
            <person name="Metheny A.M."/>
            <person name="Stauder C.M."/>
            <person name="Lovett B."/>
            <person name="Lynch S.C."/>
            <person name="Garnas J.R."/>
            <person name="Kasson L.R."/>
            <person name="Stajich J.E."/>
        </authorList>
    </citation>
    <scope>NUCLEOTIDE SEQUENCE [LARGE SCALE GENOMIC DNA]</scope>
    <source>
        <strain evidence="8 9">NRRL 64653</strain>
    </source>
</reference>
<protein>
    <recommendedName>
        <fullName evidence="10">DUF676 domain-containing protein</fullName>
    </recommendedName>
</protein>
<evidence type="ECO:0000256" key="5">
    <source>
        <dbReference type="ARBA" id="ARBA00023128"/>
    </source>
</evidence>
<keyword evidence="5" id="KW-0496">Mitochondrion</keyword>
<evidence type="ECO:0000313" key="8">
    <source>
        <dbReference type="EMBL" id="KAK7419774.1"/>
    </source>
</evidence>
<accession>A0ABR1HFI3</accession>
<evidence type="ECO:0000256" key="6">
    <source>
        <dbReference type="ARBA" id="ARBA00023136"/>
    </source>
</evidence>
<comment type="caution">
    <text evidence="8">The sequence shown here is derived from an EMBL/GenBank/DDBJ whole genome shotgun (WGS) entry which is preliminary data.</text>
</comment>
<evidence type="ECO:0000313" key="9">
    <source>
        <dbReference type="Proteomes" id="UP001498476"/>
    </source>
</evidence>
<dbReference type="EMBL" id="JAZAVJ010000035">
    <property type="protein sequence ID" value="KAK7419774.1"/>
    <property type="molecule type" value="Genomic_DNA"/>
</dbReference>